<keyword evidence="1" id="KW-0812">Transmembrane</keyword>
<name>A0ABS5TEH8_9ACTN</name>
<evidence type="ECO:0000256" key="1">
    <source>
        <dbReference type="SAM" id="Phobius"/>
    </source>
</evidence>
<evidence type="ECO:0000313" key="3">
    <source>
        <dbReference type="Proteomes" id="UP001197247"/>
    </source>
</evidence>
<dbReference type="Proteomes" id="UP001197247">
    <property type="component" value="Unassembled WGS sequence"/>
</dbReference>
<protein>
    <submittedName>
        <fullName evidence="2">Uncharacterized protein</fullName>
    </submittedName>
</protein>
<accession>A0ABS5TEH8</accession>
<reference evidence="2 3" key="1">
    <citation type="submission" date="2021-05" db="EMBL/GenBank/DDBJ databases">
        <title>Kineosporia and Streptomyces sp. nov. two new marine actinobacteria isolated from Coral.</title>
        <authorList>
            <person name="Buangrab K."/>
            <person name="Sutthacheep M."/>
            <person name="Yeemin T."/>
            <person name="Harunari E."/>
            <person name="Igarashi Y."/>
            <person name="Kanchanasin P."/>
            <person name="Tanasupawat S."/>
            <person name="Phongsopitanun W."/>
        </authorList>
    </citation>
    <scope>NUCLEOTIDE SEQUENCE [LARGE SCALE GENOMIC DNA]</scope>
    <source>
        <strain evidence="2 3">J2-2</strain>
    </source>
</reference>
<sequence>MNSAPSSSPQQFPAEPDPRRRPVVIVATAALAALVTAVALRVLPDQLSGPERTIERYFGALENRDLNAALGLTQIRTGDDASTGHPDLGTYAPLSENGYDPPTEVKVSAVTQMQPGDARIPPGFFPTDTAIAQVQLKYQVNGQELEDQTLLVRPGGSNPFRGWQVYSAQPQITLTAGGTLTPEVNDKAAQSVSGRWQLNALPGSYTVGVADDPVFGSEPASALVRLTEGDAVDLRAVLKPELQQAVAAQVKAYVDECATSSEPAPEGCPFSAGSGYLVMPDELSWEVKSYPTLAYAVSDVPGILEVSTSSEGSMEARDARADTFADQVSFSVGGTARISDGQVEFTPDVS</sequence>
<keyword evidence="1" id="KW-0472">Membrane</keyword>
<keyword evidence="1" id="KW-1133">Transmembrane helix</keyword>
<organism evidence="2 3">
    <name type="scientific">Kineosporia corallincola</name>
    <dbReference type="NCBI Taxonomy" id="2835133"/>
    <lineage>
        <taxon>Bacteria</taxon>
        <taxon>Bacillati</taxon>
        <taxon>Actinomycetota</taxon>
        <taxon>Actinomycetes</taxon>
        <taxon>Kineosporiales</taxon>
        <taxon>Kineosporiaceae</taxon>
        <taxon>Kineosporia</taxon>
    </lineage>
</organism>
<dbReference type="RefSeq" id="WP_214155791.1">
    <property type="nucleotide sequence ID" value="NZ_JAHBAY010000004.1"/>
</dbReference>
<proteinExistence type="predicted"/>
<keyword evidence="3" id="KW-1185">Reference proteome</keyword>
<feature type="transmembrane region" description="Helical" evidence="1">
    <location>
        <begin position="23"/>
        <end position="43"/>
    </location>
</feature>
<dbReference type="EMBL" id="JAHBAY010000004">
    <property type="protein sequence ID" value="MBT0769489.1"/>
    <property type="molecule type" value="Genomic_DNA"/>
</dbReference>
<gene>
    <name evidence="2" type="ORF">KIH74_11195</name>
</gene>
<evidence type="ECO:0000313" key="2">
    <source>
        <dbReference type="EMBL" id="MBT0769489.1"/>
    </source>
</evidence>
<comment type="caution">
    <text evidence="2">The sequence shown here is derived from an EMBL/GenBank/DDBJ whole genome shotgun (WGS) entry which is preliminary data.</text>
</comment>